<dbReference type="SUPFAM" id="SSF50156">
    <property type="entry name" value="PDZ domain-like"/>
    <property type="match status" value="1"/>
</dbReference>
<name>A0A1Z5JH04_FISSO</name>
<keyword evidence="3" id="KW-0445">Lipid transport</keyword>
<dbReference type="InterPro" id="IPR026854">
    <property type="entry name" value="VPS13_N"/>
</dbReference>
<sequence>MFERYLTDVLTTHFGHLIDGFDKDRIRLSAWNGELVLNDLALRRDALDHWVTDCPIHLCYGRIGNLEIRIPWKFLRSRLRWRTSESSLDDDLQCTVVLSDIQILVTPRKEARTDDSDETGSKELEDASLEEKQRKLEEAVQAALNKHLLKRAASASIPAAKESFLAVWIHERVAEILSNLVVTVRNVHVRYEDPGDCLGFARNLGSNNPPFRYRPSFSVGVVLREFMVHSASKDPSSSTRDRVVAFKDLAAYWDSSCILASDLKTRTARGIMASPDLFYREAFRRLEEGALPASFMSDSEKSTFQSRHTYLLDPFSPSIQIALSSETTMSEAVSGSPADASPPRCSTIDVYFPPCQIILSRSLLEDLGYLRKSLTVWNDFNQSLSMKKTLAKLSELRPTQSPLLSPRQWWHYALQVVVAFDSQGKDQRTSAIMRKRRRGWLGVAQILGKRKLYRTFYQNMFLGEKEEVQLDCHFELTRLEAELTVAEIVAFRIHTYEALRGTRDKSLILSGDMLKFDRNLRTSLLAEDVLSLQHRKSAFIEMAELLYRENSSKEISSSANGEFKPVCTTSMKCAEFSLRIDDHRYRCRKRQPVVRLSFALLQELEVFCDGSWSISNLVGDLIVEDCMVFTSSDQSKALPHLVSSRTKFEDAEHRHGFEINNKFFKETIAVRIQRAYTKQQSMSFASKTSVVVRVHPLEIVYVTKPVEALTRIFQTANLDFKDDYHHTLVQLRKWKNEKQKRLYLAMIHKEHDFSVDLDLAGPNVLFPESSADCSLMVVIDLGRLKFTTVTEAFNPMDSERVDQYWKLDLSQIQVLRCSVNNYRELLGLALTTREDCIKRSMGSIIEPFGVSFKIENMASKGSLDQTQIKIFAELPRLAFNLSSCTIGLFRSLCQQWHARRQEMSPTWGAGSSIKIKVNPVGGLHSKPSSTYQKVIFEFEVPLLQLYVEKDTGKFGGKAEASSIPLFDLNLTEIKVSFVSETLSRGTILTSNMSLHRLTMRDLYQRAGNDFSLMIASIDPTLVQADRSKLTHSGRSSDLVSVQYGTELSNSGQGRSEMTNYLIVKFHELFIEWNPDSIGIINKAMQGSHGDLDGARFEVDSSFYFDADEDDFVDAESVVSYSSVDTFMVSEISESVVSSSMDLTTEDDTGTPQFRSLPFLGSPRGLLLAPLSKNPKVALLSDVDVSRNVEASQPAGSNPILVTFEIKRLRINFNKEVRHRRLFAVEMEHCRVNYQRKPKGGYHIKAVFENFSLTDPESFDNKTLYRELIGLKTDASKSKPTSLFELNISKNPRLRKYLSTSDKHDGIVEDCVLVDIPKGNLYGYDSKIEANLSPMKFVYLQQLWLEIIDYFFEGVVGYEVWGATRPQPFDPAQLEEEATDAIEKFGVNAFAIYVESPTILIPVSCCSTDFIRFESDELWIRNRFECGPMRTSENHHLTRGPLMQWFNNVSVSSRNILLSNPDGSIICGEDEAPDGLVNISWPAGRTASVNFPKWCVKCSFDSLELAIRKEDFALFRHVISSNIGEESRNMEEWVALQSLTPSALQSYLASLLVKFGYDQKDLSPTTFDVTLSVPQVKLLARNDYFEEYSVFILSGFDWNFTKNADRISQQLLHCSLQVAVETRSGPRTLLSGANQCWSRISYSSITTKSANTSRTLVVENPRIHADISAFRHLSNFFMFLPEPTVLSPNEVIQIGDRWYKIGGGPPKQDELQVDSRMSWLPMQAESMCFPCTSNVPVSATHTFALTVKESQILLGDYEAAAKILIHLIDFTHASNDGSVRRKYVIDKVQMGLARNSSFQMTSLIEPWSLTATSNKCDRQKQCSCPMHSDKVSISKLTTRISFSEMLIGIDVVLRIKRDLHAYMNFTTSRAEGMEASEENKETLCGRPSLKRFLLVLEGTNVVIVDDSGRHFSGSQELIEVSSDVIDFRTEERTVWDGMSLDDSTSMSSIENSLHLRVRQLDVFDCLQGSMSPFRHVLGLRPSSTVTVCQNKQATELDITQLGENSLPCHDLAVEVLSLANAAHVYSIILGCVDIQYNPSMVIAVQRFLGRFLKRFKEKIIEEGDIDIGKENLTVTTQQGGDAAKTSRGTFECHRLSICLNKEHQKRRLVRSALSSCYLDVMNDEDGSLIQGQVKDLQSFVLDACMIGSPERKFINTCHNERNFLNVLYRTYKLGSAVGDNSTAPDWLQRHLASNAGRIDDFIDISMSSLDVRVVRNHIEELVDYLSNGMPGKGMGATSRAAKGFVKKRIEKRSYFHLDMESPTFSLPSDELTNEGIELKLGDVLLESWVSDVGQEDGKRLLKTSIQGLECTTMVAGSTILKKVDLAIVAERSFSCLSLYAEISDVELLFSYHDYIILLNVFNHNLMRSIENQDWDNLETQWEKEQARNSDSAKEESDLPSPVSYASSARHVQFGGSKRVKPTSFDFRLSLGRLLITLSRATASHQPHLDFFFLHGRGLQLTAGKGSDGEMSCNLSLDQIYLFDLGERWVEASDPMQRKASVVIENYSPPEKRNDVDNPSTHFSLKVDKTLSGETKVAMVLSDLSVVVLQSFVQDTASFLMCLWPLPDGCKLSCREENARSKDKKNRSRSGLMQVRFVLHYPRFIFVADESDPRSKALVLRGLAIANGAFRTDVSDGDDASGKSGSLTRINADLQNISSYIHADVSDILTPRIHHLQIIEDTCSTDTNLELPLYTTEDFYIPLLLPLTVGMEFEHFQSPRGGVKRALSVNVDPLSIVIGSDDLSLVRSVVQKWSRSSNIETRTEELVDEYDVVFETERLGLGLRKEGGLVIVDSVKPATESKGVCVGDVIHGINGKPTDYYNDGDFLGFVNQILILERPITLTLARRKAVSEEVLLVPDTVVDRNSTFDVNFSSAVLSLVERDFPLLKAEISSSRLACKVDEKEEKFIRLSISASIGVDYYNFRIWCWEPLFEQGRMLFSADFRDDRENTRQLTLEFSDSDDGLAINITSAAAEAISKFLSWSTYALNFTQSFESIEDQDEALHTEKEGDQVKNVRSAATAALVYARKQKHGSTRPFIFRNRTGLSAAFVRQRQHVKTEYQNPTEAPFLSVGEFSGLESYDPSVIHMVGNGQDILFRVETNDVQDEDISPVAKIPIELVSLQTVAGIVVEPLTGQEIEGPVEMLLPIRFHTANDQNSSGSRRPTEGHQMLSWCVELVEEKTIITLGSSIRILSLLREPVEVAFSFSTADRPHTEEVDMKAVGMVYPKSYFYLPVWLDMTNGTWVCGIRTSEEYSYTILVRSSAEDGLDFSSHSNRTLKCLHEGGVSPSGWLSVGTVKRDGILTLTIDSSVSLRNLLPVCIEWEVSDPESAAFDGSISRAQEHSGKPVPLESGEKIEIFARSTVGITARFRPSGFAHWSDHVSISLDEQKTLDSLQHPIIEGTSDNSEGQSVRYVHLKDSFGVPHDLSLRIIKKECGLEVALFAELWLTNCTSLDIAFGYPWEATSSFDNEAKQDLVEDELSAAEAALREISLLFDSGVEMKRLKNSSGLVADITRIAGQTVPFVVEEFFEYVDLMNEGETRWWATENPNNKVNDPREIDPCVDTAKWFWKDKDWQIDYAGSLSDDGFESFADLNDFVGTRTFNVTHRFRRRRWFRKRSGFRNTEMHVPGVHGYYQPRRNLSDVNTKEGKSNFTNAKLGIQVNGGRWALTSDIPNISGRIFGAMRARASRWPEQTIVESKVQPVSCSSSVFELCYAIHPLEGPWGELSKSLTITSRFLLINQSKSIRFEVKQMGSSDTSSVEIPPGDALPFHWADSRRPELLSVRPLDVVGSEHRYEWSGGFDPLTIGALPIRIQQKKAFHISDSKHFTVVTSVKMGSEIRRGTGGTGINISFEEEENSGDGALFRIENCSTFPVWIAQDGVLANPSSDTGDLSSLEGTMVGPSTNSCFALDVPYRQGKYTGRKAATIAELLRVRLGLSPLNTRAGIETTKVLCLSSIGTRVRLNPTKLQFLEAPLRSDLDRVRILGVVTTDGPTTVLNLSMIEKDTDNFLVNPFSIDDSIFDTHPKQNELSAISQLIAHAASETVISRRKEKLPTEMEVINKKLYRKINASTPNSKTYVEQNADLQISLRVSLRGVVVSLVDSAPSEIAVITLKNVNGIASWNKYRTTNAAVIITITDLQMDNMISNAPFPVAVSAIREAFSQGGTFLTEPRSADCDKQIPPVLVIGLSFAPKHKTGTVCLRSVTIAPRDLGVRVDLAFLIRLQKFALELESYFQRQNEILDTKWPAPDIINKVRGLEARAQRGIGLKKFFFSGFTILPHNIKLSVAPARALTGPQAALEGKQNSEIHQAIRKGDVRLERSSAAVLGVRVGRTNRTAVAVLRGVFKSIVVDALLRLDGATVNFGGVVLRNHIATGSQLSSQLGAHYLNSLRQNVPALLGSLAALGNPIGLARGLGDGVKDLILEPVKGFQRSVQEMDASYLVDGVARGTFSLARHTVGGFADSAAMLTETFSKNMAVLTLDRRYAQKRDRGEILRDHDDINVALGLGSGVQKLITGFLEGVTGVVKAPIRGAERKGLEGFAKGIGKGLLGLLVKPIIGISDGIADVMLGVKGSVEGATGVQSQLTPLRPRRALYGRERSLRAYNMADAAASSLLMRTRLAGEEYFNHLDMGDRLLLVTVKRLLVLGSKGQELLLIRLKHVESVEVRNNTQGEDEVVWSVLILLSTPRSNGSDVEIIACKNEEDAKILSSFLERALKRLRPIL</sequence>
<keyword evidence="8" id="KW-1185">Reference proteome</keyword>
<dbReference type="Pfam" id="PF25036">
    <property type="entry name" value="VPS13_VAB"/>
    <property type="match status" value="1"/>
</dbReference>
<dbReference type="InterPro" id="IPR009543">
    <property type="entry name" value="VPS13_VAB"/>
</dbReference>
<feature type="region of interest" description="Disordered" evidence="4">
    <location>
        <begin position="109"/>
        <end position="128"/>
    </location>
</feature>
<accession>A0A1Z5JH04</accession>
<evidence type="ECO:0000256" key="3">
    <source>
        <dbReference type="ARBA" id="ARBA00023055"/>
    </source>
</evidence>
<dbReference type="GO" id="GO:0006869">
    <property type="term" value="P:lipid transport"/>
    <property type="evidence" value="ECO:0007669"/>
    <property type="project" value="UniProtKB-KW"/>
</dbReference>
<organism evidence="7 8">
    <name type="scientific">Fistulifera solaris</name>
    <name type="common">Oleaginous diatom</name>
    <dbReference type="NCBI Taxonomy" id="1519565"/>
    <lineage>
        <taxon>Eukaryota</taxon>
        <taxon>Sar</taxon>
        <taxon>Stramenopiles</taxon>
        <taxon>Ochrophyta</taxon>
        <taxon>Bacillariophyta</taxon>
        <taxon>Bacillariophyceae</taxon>
        <taxon>Bacillariophycidae</taxon>
        <taxon>Naviculales</taxon>
        <taxon>Naviculaceae</taxon>
        <taxon>Fistulifera</taxon>
    </lineage>
</organism>
<feature type="domain" description="Vacuolar protein sorting-associated protein 13 VPS13 adaptor binding" evidence="6">
    <location>
        <begin position="3723"/>
        <end position="3913"/>
    </location>
</feature>
<evidence type="ECO:0000256" key="2">
    <source>
        <dbReference type="ARBA" id="ARBA00022448"/>
    </source>
</evidence>
<proteinExistence type="inferred from homology"/>
<dbReference type="GO" id="GO:0006623">
    <property type="term" value="P:protein targeting to vacuole"/>
    <property type="evidence" value="ECO:0007669"/>
    <property type="project" value="TreeGrafter"/>
</dbReference>
<keyword evidence="2" id="KW-0813">Transport</keyword>
<evidence type="ECO:0000256" key="1">
    <source>
        <dbReference type="ARBA" id="ARBA00006545"/>
    </source>
</evidence>
<comment type="caution">
    <text evidence="7">The sequence shown here is derived from an EMBL/GenBank/DDBJ whole genome shotgun (WGS) entry which is preliminary data.</text>
</comment>
<dbReference type="EMBL" id="BDSP01000061">
    <property type="protein sequence ID" value="GAX13280.1"/>
    <property type="molecule type" value="Genomic_DNA"/>
</dbReference>
<evidence type="ECO:0000313" key="8">
    <source>
        <dbReference type="Proteomes" id="UP000198406"/>
    </source>
</evidence>
<dbReference type="GO" id="GO:0045053">
    <property type="term" value="P:protein retention in Golgi apparatus"/>
    <property type="evidence" value="ECO:0007669"/>
    <property type="project" value="TreeGrafter"/>
</dbReference>
<feature type="compositionally biased region" description="Basic and acidic residues" evidence="4">
    <location>
        <begin position="2380"/>
        <end position="2395"/>
    </location>
</feature>
<gene>
    <name evidence="7" type="ORF">FisN_17Hh220</name>
</gene>
<evidence type="ECO:0000313" key="7">
    <source>
        <dbReference type="EMBL" id="GAX13280.1"/>
    </source>
</evidence>
<evidence type="ECO:0000259" key="5">
    <source>
        <dbReference type="Pfam" id="PF12624"/>
    </source>
</evidence>
<dbReference type="Proteomes" id="UP000198406">
    <property type="component" value="Unassembled WGS sequence"/>
</dbReference>
<feature type="region of interest" description="Disordered" evidence="4">
    <location>
        <begin position="2380"/>
        <end position="2402"/>
    </location>
</feature>
<dbReference type="InterPro" id="IPR036034">
    <property type="entry name" value="PDZ_sf"/>
</dbReference>
<protein>
    <recommendedName>
        <fullName evidence="9">Vacuolar protein sorting-associated protein 13</fullName>
    </recommendedName>
</protein>
<evidence type="ECO:0000259" key="6">
    <source>
        <dbReference type="Pfam" id="PF25036"/>
    </source>
</evidence>
<dbReference type="InterPro" id="IPR026847">
    <property type="entry name" value="VPS13"/>
</dbReference>
<evidence type="ECO:0000256" key="4">
    <source>
        <dbReference type="SAM" id="MobiDB-lite"/>
    </source>
</evidence>
<dbReference type="PANTHER" id="PTHR16166:SF93">
    <property type="entry name" value="INTERMEMBRANE LIPID TRANSFER PROTEIN VPS13"/>
    <property type="match status" value="1"/>
</dbReference>
<reference evidence="7 8" key="1">
    <citation type="journal article" date="2015" name="Plant Cell">
        <title>Oil accumulation by the oleaginous diatom Fistulifera solaris as revealed by the genome and transcriptome.</title>
        <authorList>
            <person name="Tanaka T."/>
            <person name="Maeda Y."/>
            <person name="Veluchamy A."/>
            <person name="Tanaka M."/>
            <person name="Abida H."/>
            <person name="Marechal E."/>
            <person name="Bowler C."/>
            <person name="Muto M."/>
            <person name="Sunaga Y."/>
            <person name="Tanaka M."/>
            <person name="Yoshino T."/>
            <person name="Taniguchi T."/>
            <person name="Fukuda Y."/>
            <person name="Nemoto M."/>
            <person name="Matsumoto M."/>
            <person name="Wong P.S."/>
            <person name="Aburatani S."/>
            <person name="Fujibuchi W."/>
        </authorList>
    </citation>
    <scope>NUCLEOTIDE SEQUENCE [LARGE SCALE GENOMIC DNA]</scope>
    <source>
        <strain evidence="7 8">JPCC DA0580</strain>
    </source>
</reference>
<dbReference type="PANTHER" id="PTHR16166">
    <property type="entry name" value="VACUOLAR PROTEIN SORTING-ASSOCIATED PROTEIN VPS13"/>
    <property type="match status" value="1"/>
</dbReference>
<comment type="similarity">
    <text evidence="1">Belongs to the VPS13 family.</text>
</comment>
<dbReference type="InParanoid" id="A0A1Z5JH04"/>
<dbReference type="Pfam" id="PF12624">
    <property type="entry name" value="VPS13_N"/>
    <property type="match status" value="1"/>
</dbReference>
<dbReference type="OrthoDB" id="39482at2759"/>
<feature type="domain" description="Chorein N-terminal" evidence="5">
    <location>
        <begin position="1"/>
        <end position="499"/>
    </location>
</feature>
<evidence type="ECO:0008006" key="9">
    <source>
        <dbReference type="Google" id="ProtNLM"/>
    </source>
</evidence>